<keyword evidence="7" id="KW-1185">Reference proteome</keyword>
<keyword evidence="5" id="KW-0539">Nucleus</keyword>
<evidence type="ECO:0000256" key="2">
    <source>
        <dbReference type="ARBA" id="ARBA00022723"/>
    </source>
</evidence>
<dbReference type="PANTHER" id="PTHR46481">
    <property type="entry name" value="ZINC FINGER BED DOMAIN-CONTAINING PROTEIN 4"/>
    <property type="match status" value="1"/>
</dbReference>
<dbReference type="GO" id="GO:0005634">
    <property type="term" value="C:nucleus"/>
    <property type="evidence" value="ECO:0007669"/>
    <property type="project" value="UniProtKB-SubCell"/>
</dbReference>
<evidence type="ECO:0000256" key="3">
    <source>
        <dbReference type="ARBA" id="ARBA00022771"/>
    </source>
</evidence>
<dbReference type="Gene3D" id="1.10.10.1070">
    <property type="entry name" value="Zinc finger, BED domain-containing"/>
    <property type="match status" value="1"/>
</dbReference>
<accession>A0AAW0PN91</accession>
<evidence type="ECO:0000313" key="7">
    <source>
        <dbReference type="Proteomes" id="UP001460270"/>
    </source>
</evidence>
<evidence type="ECO:0000256" key="1">
    <source>
        <dbReference type="ARBA" id="ARBA00004123"/>
    </source>
</evidence>
<organism evidence="6 7">
    <name type="scientific">Mugilogobius chulae</name>
    <name type="common">yellowstripe goby</name>
    <dbReference type="NCBI Taxonomy" id="88201"/>
    <lineage>
        <taxon>Eukaryota</taxon>
        <taxon>Metazoa</taxon>
        <taxon>Chordata</taxon>
        <taxon>Craniata</taxon>
        <taxon>Vertebrata</taxon>
        <taxon>Euteleostomi</taxon>
        <taxon>Actinopterygii</taxon>
        <taxon>Neopterygii</taxon>
        <taxon>Teleostei</taxon>
        <taxon>Neoteleostei</taxon>
        <taxon>Acanthomorphata</taxon>
        <taxon>Gobiaria</taxon>
        <taxon>Gobiiformes</taxon>
        <taxon>Gobioidei</taxon>
        <taxon>Gobiidae</taxon>
        <taxon>Gobionellinae</taxon>
        <taxon>Mugilogobius</taxon>
    </lineage>
</organism>
<evidence type="ECO:0000313" key="6">
    <source>
        <dbReference type="EMBL" id="KAK7930059.1"/>
    </source>
</evidence>
<proteinExistence type="predicted"/>
<dbReference type="SUPFAM" id="SSF140996">
    <property type="entry name" value="Hermes dimerisation domain"/>
    <property type="match status" value="1"/>
</dbReference>
<dbReference type="InterPro" id="IPR052035">
    <property type="entry name" value="ZnF_BED_domain_contain"/>
</dbReference>
<keyword evidence="3" id="KW-0863">Zinc-finger</keyword>
<evidence type="ECO:0000256" key="5">
    <source>
        <dbReference type="ARBA" id="ARBA00023242"/>
    </source>
</evidence>
<name>A0AAW0PN91_9GOBI</name>
<dbReference type="Proteomes" id="UP001460270">
    <property type="component" value="Unassembled WGS sequence"/>
</dbReference>
<gene>
    <name evidence="6" type="ORF">WMY93_006454</name>
</gene>
<keyword evidence="2" id="KW-0479">Metal-binding</keyword>
<reference evidence="7" key="1">
    <citation type="submission" date="2024-04" db="EMBL/GenBank/DDBJ databases">
        <title>Salinicola lusitanus LLJ914,a marine bacterium isolated from the Okinawa Trough.</title>
        <authorList>
            <person name="Li J."/>
        </authorList>
    </citation>
    <scope>NUCLEOTIDE SEQUENCE [LARGE SCALE GENOMIC DNA]</scope>
</reference>
<comment type="caution">
    <text evidence="6">The sequence shown here is derived from an EMBL/GenBank/DDBJ whole genome shotgun (WGS) entry which is preliminary data.</text>
</comment>
<dbReference type="GO" id="GO:0008270">
    <property type="term" value="F:zinc ion binding"/>
    <property type="evidence" value="ECO:0007669"/>
    <property type="project" value="UniProtKB-KW"/>
</dbReference>
<protein>
    <submittedName>
        <fullName evidence="6">Uncharacterized protein</fullName>
    </submittedName>
</protein>
<evidence type="ECO:0000256" key="4">
    <source>
        <dbReference type="ARBA" id="ARBA00022833"/>
    </source>
</evidence>
<dbReference type="EMBL" id="JBBPFD010000004">
    <property type="protein sequence ID" value="KAK7930059.1"/>
    <property type="molecule type" value="Genomic_DNA"/>
</dbReference>
<sequence>MGQTSRRANSSSRKDILDKCLINIIIKDCQPVSIVEDVGFREMLQVLEPSYAIPSRKALKEMIAKKYDEEKQNMKAKLLTTTAISLTADMCTSINMDAYLAVTGHFIADTKLCTTVLGVTRSVINDWGISEKVRCLVTDGGRT</sequence>
<dbReference type="PANTHER" id="PTHR46481:SF10">
    <property type="entry name" value="ZINC FINGER BED DOMAIN-CONTAINING PROTEIN 39"/>
    <property type="match status" value="1"/>
</dbReference>
<dbReference type="AlphaFoldDB" id="A0AAW0PN91"/>
<keyword evidence="4" id="KW-0862">Zinc</keyword>
<comment type="subcellular location">
    <subcellularLocation>
        <location evidence="1">Nucleus</location>
    </subcellularLocation>
</comment>